<feature type="region of interest" description="Disordered" evidence="1">
    <location>
        <begin position="829"/>
        <end position="848"/>
    </location>
</feature>
<dbReference type="InterPro" id="IPR025406">
    <property type="entry name" value="DUF4132"/>
</dbReference>
<gene>
    <name evidence="3" type="ORF">ACFO8M_18105</name>
</gene>
<protein>
    <submittedName>
        <fullName evidence="3">DUF4132 domain-containing protein</fullName>
    </submittedName>
</protein>
<feature type="domain" description="DUF4132" evidence="2">
    <location>
        <begin position="833"/>
        <end position="1014"/>
    </location>
</feature>
<evidence type="ECO:0000313" key="4">
    <source>
        <dbReference type="Proteomes" id="UP001595712"/>
    </source>
</evidence>
<dbReference type="RefSeq" id="WP_387978112.1">
    <property type="nucleotide sequence ID" value="NZ_JBHRWO010000015.1"/>
</dbReference>
<dbReference type="Proteomes" id="UP001595712">
    <property type="component" value="Unassembled WGS sequence"/>
</dbReference>
<proteinExistence type="predicted"/>
<organism evidence="3 4">
    <name type="scientific">Glycomyces rhizosphaerae</name>
    <dbReference type="NCBI Taxonomy" id="2054422"/>
    <lineage>
        <taxon>Bacteria</taxon>
        <taxon>Bacillati</taxon>
        <taxon>Actinomycetota</taxon>
        <taxon>Actinomycetes</taxon>
        <taxon>Glycomycetales</taxon>
        <taxon>Glycomycetaceae</taxon>
        <taxon>Glycomyces</taxon>
    </lineage>
</organism>
<evidence type="ECO:0000259" key="2">
    <source>
        <dbReference type="Pfam" id="PF13569"/>
    </source>
</evidence>
<reference evidence="4" key="1">
    <citation type="journal article" date="2019" name="Int. J. Syst. Evol. Microbiol.">
        <title>The Global Catalogue of Microorganisms (GCM) 10K type strain sequencing project: providing services to taxonomists for standard genome sequencing and annotation.</title>
        <authorList>
            <consortium name="The Broad Institute Genomics Platform"/>
            <consortium name="The Broad Institute Genome Sequencing Center for Infectious Disease"/>
            <person name="Wu L."/>
            <person name="Ma J."/>
        </authorList>
    </citation>
    <scope>NUCLEOTIDE SEQUENCE [LARGE SCALE GENOMIC DNA]</scope>
    <source>
        <strain evidence="4">CGMCC 4.7396</strain>
    </source>
</reference>
<name>A0ABV7Q4Z5_9ACTN</name>
<keyword evidence="4" id="KW-1185">Reference proteome</keyword>
<accession>A0ABV7Q4Z5</accession>
<evidence type="ECO:0000256" key="1">
    <source>
        <dbReference type="SAM" id="MobiDB-lite"/>
    </source>
</evidence>
<comment type="caution">
    <text evidence="3">The sequence shown here is derived from an EMBL/GenBank/DDBJ whole genome shotgun (WGS) entry which is preliminary data.</text>
</comment>
<dbReference type="Pfam" id="PF13569">
    <property type="entry name" value="DUF4132"/>
    <property type="match status" value="1"/>
</dbReference>
<sequence>MTDHVAPQEDQLEIPAAWSAKLLPWRGRRDGKPVELADPEWLGRWQRGIAKRERQLRAALAMPGNAPFAAAAEAYLEGKPDPRGAAAIATLILDYGGRADASRLRPEFDCWLYEHGLAFATAAAVERLAVDPATDGYFGGQAIAKRTVTEHQVEHPDTHELTYGGIAAVRSILAAASDEEYAEVVAAVAGHRDTGPKRIAAMLLLPTEPAWVLEACTDYGKAKHWSSGEWAILLAASRAEHLAAAGVTEIEDYIGNVETVVVLLGGLGTGALPVLLETEKIRHYYNDGFRKQLYRAIALMPSDEATAFVFERLDLPNVWESATEAAARFPVRVLRVAARLAPAANADVRLWLTAVVNLVDRELHVHLSDADRAVLADLLAGDGRVPEACPADLPPLLVTPPWTRKRPKAKPVVIEGLEPPAESHVAWTEAEKDRWHGQSLYYRDEQLWDGDLETKLDDYELAAAVAYAPPEQAEAILARWNGEADADYPYNLLRILARYGERVIDRVLKVPAANHRCQALPGPILNLAAARIAAERLERLKSARTSAIEWFERHGLAAVPFLVPDALGSDKRLRRYAEFALAHLASRHGKEAITAAAAEYGTEAAEAITALLEVDPLVPRVKVPKLGNWITPLILPQVLLKGGERALPAEAIPHLITVLALGTPDYAYPGIAVVAEACDRDSLARFSRALFDRWTAIGAPAKDAWALTQLIHFADDATVWALAPLIREWPGESLHKRAVTGLEVLGAIGTEEDLRAIQTIADKVKFNALQREAGRQIERVAEELGLSREQLADRLVPDFGLGEAGALVFDYGPRTFTVAFDEQLRPLVTDDTGKPRKSLPKPGAKDDPDLAEEAYQRFAALKKELRGVAVDQVRRIETAMVSGRDWSVEEFRRCFAEHALTRHLTRRLVWLAEVEGDRFGFRIAEDGTFGDVEDEAVDLPETGRIRVAHPVQLGSEAAAWAEVFADYEILQPFDQLNRPVLAFTEDELATGRLTRFEGVQVDVGRILGMTNRGWFRAAPENGGVEPGIAHRLPGGGFVTVTLDPGIYVGDVSEHPVQTITRVRLRTDASFDKYYADESGFTVATDIDPVTASEILASLARLTGTA</sequence>
<evidence type="ECO:0000313" key="3">
    <source>
        <dbReference type="EMBL" id="MFC3494403.1"/>
    </source>
</evidence>
<dbReference type="EMBL" id="JBHRWO010000015">
    <property type="protein sequence ID" value="MFC3494403.1"/>
    <property type="molecule type" value="Genomic_DNA"/>
</dbReference>